<keyword evidence="12" id="KW-1185">Reference proteome</keyword>
<feature type="domain" description="POTRA" evidence="10">
    <location>
        <begin position="32"/>
        <end position="99"/>
    </location>
</feature>
<dbReference type="PANTHER" id="PTHR12815:SF23">
    <property type="entry name" value="OUTER MEMBRANE PROTEIN ASSEMBLY FACTOR BAMA"/>
    <property type="match status" value="1"/>
</dbReference>
<dbReference type="GO" id="GO:1990063">
    <property type="term" value="C:Bam protein complex"/>
    <property type="evidence" value="ECO:0007669"/>
    <property type="project" value="TreeGrafter"/>
</dbReference>
<feature type="domain" description="POTRA" evidence="10">
    <location>
        <begin position="100"/>
        <end position="180"/>
    </location>
</feature>
<dbReference type="FunFam" id="3.10.20.310:FF:000002">
    <property type="entry name" value="Outer membrane protein assembly factor BamA"/>
    <property type="match status" value="1"/>
</dbReference>
<dbReference type="PIRSF" id="PIRSF006076">
    <property type="entry name" value="OM_assembly_OMP85"/>
    <property type="match status" value="1"/>
</dbReference>
<evidence type="ECO:0000256" key="6">
    <source>
        <dbReference type="ARBA" id="ARBA00023136"/>
    </source>
</evidence>
<dbReference type="HAMAP" id="MF_01430">
    <property type="entry name" value="OM_assembly_BamA"/>
    <property type="match status" value="1"/>
</dbReference>
<comment type="subcellular location">
    <subcellularLocation>
        <location evidence="8">Cell outer membrane</location>
    </subcellularLocation>
    <subcellularLocation>
        <location evidence="1">Membrane</location>
    </subcellularLocation>
</comment>
<feature type="chain" id="PRO_5031661080" description="Outer membrane protein assembly factor BamA" evidence="8">
    <location>
        <begin position="27"/>
        <end position="804"/>
    </location>
</feature>
<accession>A0A7W7XYM5</accession>
<dbReference type="NCBIfam" id="TIGR03303">
    <property type="entry name" value="OM_YaeT"/>
    <property type="match status" value="1"/>
</dbReference>
<dbReference type="FunFam" id="3.10.20.310:FF:000003">
    <property type="entry name" value="Outer membrane protein assembly factor BamA"/>
    <property type="match status" value="1"/>
</dbReference>
<feature type="domain" description="POTRA" evidence="10">
    <location>
        <begin position="355"/>
        <end position="429"/>
    </location>
</feature>
<dbReference type="PANTHER" id="PTHR12815">
    <property type="entry name" value="SORTING AND ASSEMBLY MACHINERY SAMM50 PROTEIN FAMILY MEMBER"/>
    <property type="match status" value="1"/>
</dbReference>
<comment type="similarity">
    <text evidence="8">Belongs to the BamA family.</text>
</comment>
<dbReference type="PROSITE" id="PS51779">
    <property type="entry name" value="POTRA"/>
    <property type="match status" value="5"/>
</dbReference>
<protein>
    <recommendedName>
        <fullName evidence="8 9">Outer membrane protein assembly factor BamA</fullName>
    </recommendedName>
</protein>
<evidence type="ECO:0000313" key="11">
    <source>
        <dbReference type="EMBL" id="MBB5014841.1"/>
    </source>
</evidence>
<dbReference type="Proteomes" id="UP000519004">
    <property type="component" value="Unassembled WGS sequence"/>
</dbReference>
<proteinExistence type="inferred from homology"/>
<dbReference type="InterPro" id="IPR039910">
    <property type="entry name" value="D15-like"/>
</dbReference>
<organism evidence="11 12">
    <name type="scientific">Rehaibacterium terrae</name>
    <dbReference type="NCBI Taxonomy" id="1341696"/>
    <lineage>
        <taxon>Bacteria</taxon>
        <taxon>Pseudomonadati</taxon>
        <taxon>Pseudomonadota</taxon>
        <taxon>Gammaproteobacteria</taxon>
        <taxon>Lysobacterales</taxon>
        <taxon>Lysobacteraceae</taxon>
        <taxon>Rehaibacterium</taxon>
    </lineage>
</organism>
<dbReference type="InterPro" id="IPR034746">
    <property type="entry name" value="POTRA"/>
</dbReference>
<dbReference type="AlphaFoldDB" id="A0A7W7XYM5"/>
<dbReference type="RefSeq" id="WP_183947422.1">
    <property type="nucleotide sequence ID" value="NZ_JACHHX010000004.1"/>
</dbReference>
<dbReference type="EMBL" id="JACHHX010000004">
    <property type="protein sequence ID" value="MBB5014841.1"/>
    <property type="molecule type" value="Genomic_DNA"/>
</dbReference>
<gene>
    <name evidence="8" type="primary">bamA</name>
    <name evidence="11" type="ORF">HNQ58_000718</name>
</gene>
<dbReference type="Gene3D" id="3.10.20.310">
    <property type="entry name" value="membrane protein fhac"/>
    <property type="match status" value="5"/>
</dbReference>
<dbReference type="FunFam" id="3.10.20.310:FF:000015">
    <property type="entry name" value="Outer membrane protein assembly factor BamA"/>
    <property type="match status" value="1"/>
</dbReference>
<evidence type="ECO:0000313" key="12">
    <source>
        <dbReference type="Proteomes" id="UP000519004"/>
    </source>
</evidence>
<dbReference type="Pfam" id="PF07244">
    <property type="entry name" value="POTRA"/>
    <property type="match status" value="4"/>
</dbReference>
<comment type="function">
    <text evidence="8">Part of the outer membrane protein assembly complex, which is involved in assembly and insertion of beta-barrel proteins into the outer membrane.</text>
</comment>
<dbReference type="GO" id="GO:0051205">
    <property type="term" value="P:protein insertion into membrane"/>
    <property type="evidence" value="ECO:0007669"/>
    <property type="project" value="UniProtKB-UniRule"/>
</dbReference>
<name>A0A7W7XYM5_9GAMM</name>
<dbReference type="FunFam" id="3.10.20.310:FF:000001">
    <property type="entry name" value="Outer membrane protein assembly factor BamA"/>
    <property type="match status" value="1"/>
</dbReference>
<dbReference type="GO" id="GO:0043165">
    <property type="term" value="P:Gram-negative-bacterium-type cell outer membrane assembly"/>
    <property type="evidence" value="ECO:0007669"/>
    <property type="project" value="UniProtKB-UniRule"/>
</dbReference>
<evidence type="ECO:0000256" key="8">
    <source>
        <dbReference type="HAMAP-Rule" id="MF_01430"/>
    </source>
</evidence>
<keyword evidence="7 8" id="KW-0998">Cell outer membrane</keyword>
<reference evidence="11 12" key="1">
    <citation type="submission" date="2020-08" db="EMBL/GenBank/DDBJ databases">
        <title>Genomic Encyclopedia of Type Strains, Phase IV (KMG-IV): sequencing the most valuable type-strain genomes for metagenomic binning, comparative biology and taxonomic classification.</title>
        <authorList>
            <person name="Goeker M."/>
        </authorList>
    </citation>
    <scope>NUCLEOTIDE SEQUENCE [LARGE SCALE GENOMIC DNA]</scope>
    <source>
        <strain evidence="11 12">DSM 25897</strain>
    </source>
</reference>
<evidence type="ECO:0000256" key="1">
    <source>
        <dbReference type="ARBA" id="ARBA00004370"/>
    </source>
</evidence>
<keyword evidence="5 8" id="KW-0677">Repeat</keyword>
<dbReference type="Gene3D" id="2.40.160.50">
    <property type="entry name" value="membrane protein fhac: a member of the omp85/tpsb transporter family"/>
    <property type="match status" value="1"/>
</dbReference>
<evidence type="ECO:0000256" key="9">
    <source>
        <dbReference type="NCBIfam" id="TIGR03303"/>
    </source>
</evidence>
<keyword evidence="2 8" id="KW-1134">Transmembrane beta strand</keyword>
<feature type="domain" description="POTRA" evidence="10">
    <location>
        <begin position="183"/>
        <end position="271"/>
    </location>
</feature>
<comment type="caution">
    <text evidence="11">The sequence shown here is derived from an EMBL/GenBank/DDBJ whole genome shotgun (WGS) entry which is preliminary data.</text>
</comment>
<comment type="subunit">
    <text evidence="8">Part of the Bam complex.</text>
</comment>
<evidence type="ECO:0000259" key="10">
    <source>
        <dbReference type="PROSITE" id="PS51779"/>
    </source>
</evidence>
<dbReference type="InterPro" id="IPR023707">
    <property type="entry name" value="OM_assembly_BamA"/>
</dbReference>
<evidence type="ECO:0000256" key="7">
    <source>
        <dbReference type="ARBA" id="ARBA00023237"/>
    </source>
</evidence>
<sequence length="804" mass="90759" precursor="true">MTRIAAPRLLSLALASALAVAQPASAQQFEPFTVADIRVEGLQRITAGTVFSYLPVERGDLMDRNRAGVAIRALFRTGFFNDVRLDRQGDILVITVEERPAINKITLVGNKDIKTDDLMRGLRDIGLAEGETFDRLNLERVTQELTRQYNNRGKYNVSIRPSVTQLDRNRVDITIDIKEGKAARIRHINIVGNRNFEQDEIRKGWESNTSNWLSWYRRDDQYSREKLSGDLEKLNSFYLDRGYVDFNVESTQVSISPDNRDMFIVANITEGEVYTVSSIEVTGETILPHEEISKLVFLQPGMTFSRGLIEFSSDAIVNVLSNIGYAFARVTPIPEVDRENRTIAIRMFVEPGQRVQVRRIVFRGNNRTSDEVLRREMRQFESSWYSQAAIDRSKVRLQRLGFFETVDIETPEVPGTADQVDVVVNVKERQSGQLSFGLGYSQLAGLITSVQLSQDNFLGTGNRIAVAVQNNAYSRRFDFSYFDPYFTDEGISVGYNVRYSEFNRGDFNVAQFTTDNGAVQAVFGLPITETDSVGLSIGIDRNDITTVDGLTPPSLIQYMVDTMGDRARFPVFCLADEEDPDAPCVETPGNNRKWRVNAWRSELFWSRDSRNHFFVPTRGTVQRLGAEIALPGSDLEYWKLSYQYSRYWPISRALVLNTNADIGWGRGYGNTKGFDLPFFENFYAGGTRSVRGFEDNTLGPCEFASPLSTRCQSIGGSFKTVGGVELIFPTLFDTDAARVSAFLDVGNVFRNTREFDSGDLRASVGMALQWQAPIGPIIISYAYPIRKKDGDRLERLQFTFGTVF</sequence>
<dbReference type="InterPro" id="IPR000184">
    <property type="entry name" value="Bac_surfAg_D15"/>
</dbReference>
<keyword evidence="6 8" id="KW-0472">Membrane</keyword>
<keyword evidence="4 8" id="KW-0732">Signal</keyword>
<evidence type="ECO:0000256" key="4">
    <source>
        <dbReference type="ARBA" id="ARBA00022729"/>
    </source>
</evidence>
<evidence type="ECO:0000256" key="3">
    <source>
        <dbReference type="ARBA" id="ARBA00022692"/>
    </source>
</evidence>
<dbReference type="Pfam" id="PF01103">
    <property type="entry name" value="Omp85"/>
    <property type="match status" value="1"/>
</dbReference>
<feature type="domain" description="POTRA" evidence="10">
    <location>
        <begin position="274"/>
        <end position="352"/>
    </location>
</feature>
<evidence type="ECO:0000256" key="5">
    <source>
        <dbReference type="ARBA" id="ARBA00022737"/>
    </source>
</evidence>
<evidence type="ECO:0000256" key="2">
    <source>
        <dbReference type="ARBA" id="ARBA00022452"/>
    </source>
</evidence>
<keyword evidence="3 8" id="KW-0812">Transmembrane</keyword>
<dbReference type="InterPro" id="IPR010827">
    <property type="entry name" value="BamA/TamA_POTRA"/>
</dbReference>
<feature type="signal peptide" evidence="8">
    <location>
        <begin position="1"/>
        <end position="26"/>
    </location>
</feature>